<dbReference type="InterPro" id="IPR023612">
    <property type="entry name" value="Peptidase_M4"/>
</dbReference>
<keyword evidence="2" id="KW-0645">Protease</keyword>
<dbReference type="SUPFAM" id="SSF69304">
    <property type="entry name" value="Tricorn protease N-terminal domain"/>
    <property type="match status" value="1"/>
</dbReference>
<keyword evidence="9" id="KW-0732">Signal</keyword>
<evidence type="ECO:0000313" key="13">
    <source>
        <dbReference type="Proteomes" id="UP000483802"/>
    </source>
</evidence>
<evidence type="ECO:0000256" key="2">
    <source>
        <dbReference type="ARBA" id="ARBA00022670"/>
    </source>
</evidence>
<dbReference type="PANTHER" id="PTHR33794:SF1">
    <property type="entry name" value="BACILLOLYSIN"/>
    <property type="match status" value="1"/>
</dbReference>
<keyword evidence="5" id="KW-0862">Zinc</keyword>
<keyword evidence="3" id="KW-0479">Metal-binding</keyword>
<dbReference type="SUPFAM" id="SSF55486">
    <property type="entry name" value="Metalloproteases ('zincins'), catalytic domain"/>
    <property type="match status" value="1"/>
</dbReference>
<evidence type="ECO:0000256" key="8">
    <source>
        <dbReference type="SAM" id="MobiDB-lite"/>
    </source>
</evidence>
<dbReference type="GO" id="GO:0006508">
    <property type="term" value="P:proteolysis"/>
    <property type="evidence" value="ECO:0007669"/>
    <property type="project" value="UniProtKB-KW"/>
</dbReference>
<organism evidence="12 13">
    <name type="scientific">Streptomyces typhae</name>
    <dbReference type="NCBI Taxonomy" id="2681492"/>
    <lineage>
        <taxon>Bacteria</taxon>
        <taxon>Bacillati</taxon>
        <taxon>Actinomycetota</taxon>
        <taxon>Actinomycetes</taxon>
        <taxon>Kitasatosporales</taxon>
        <taxon>Streptomycetaceae</taxon>
        <taxon>Streptomyces</taxon>
    </lineage>
</organism>
<dbReference type="Proteomes" id="UP000483802">
    <property type="component" value="Unassembled WGS sequence"/>
</dbReference>
<dbReference type="Gene3D" id="1.10.390.10">
    <property type="entry name" value="Neutral Protease Domain 2"/>
    <property type="match status" value="1"/>
</dbReference>
<feature type="compositionally biased region" description="Low complexity" evidence="8">
    <location>
        <begin position="29"/>
        <end position="41"/>
    </location>
</feature>
<evidence type="ECO:0000256" key="5">
    <source>
        <dbReference type="ARBA" id="ARBA00022833"/>
    </source>
</evidence>
<reference evidence="12 13" key="1">
    <citation type="submission" date="2019-11" db="EMBL/GenBank/DDBJ databases">
        <title>Streptomyces typhae sp. nov., a novel endophytic actinomycete isolated from the root of cattail pollen (Typha angustifolia L.).</title>
        <authorList>
            <person name="Peng C."/>
        </authorList>
    </citation>
    <scope>NUCLEOTIDE SEQUENCE [LARGE SCALE GENOMIC DNA]</scope>
    <source>
        <strain evidence="13">p1417</strain>
    </source>
</reference>
<dbReference type="Pfam" id="PF01447">
    <property type="entry name" value="Peptidase_M4"/>
    <property type="match status" value="1"/>
</dbReference>
<evidence type="ECO:0000256" key="6">
    <source>
        <dbReference type="ARBA" id="ARBA00023049"/>
    </source>
</evidence>
<feature type="region of interest" description="Disordered" evidence="8">
    <location>
        <begin position="29"/>
        <end position="52"/>
    </location>
</feature>
<dbReference type="Pfam" id="PF02868">
    <property type="entry name" value="Peptidase_M4_C"/>
    <property type="match status" value="1"/>
</dbReference>
<dbReference type="InterPro" id="IPR001570">
    <property type="entry name" value="Peptidase_M4_C_domain"/>
</dbReference>
<dbReference type="PANTHER" id="PTHR33794">
    <property type="entry name" value="BACILLOLYSIN"/>
    <property type="match status" value="1"/>
</dbReference>
<evidence type="ECO:0000313" key="12">
    <source>
        <dbReference type="EMBL" id="MVO89591.1"/>
    </source>
</evidence>
<feature type="chain" id="PRO_5039292245" evidence="9">
    <location>
        <begin position="30"/>
        <end position="937"/>
    </location>
</feature>
<feature type="active site" evidence="7">
    <location>
        <position position="430"/>
    </location>
</feature>
<name>A0A6L6X774_9ACTN</name>
<dbReference type="InterPro" id="IPR006311">
    <property type="entry name" value="TAT_signal"/>
</dbReference>
<evidence type="ECO:0000259" key="11">
    <source>
        <dbReference type="Pfam" id="PF02868"/>
    </source>
</evidence>
<dbReference type="InterPro" id="IPR013856">
    <property type="entry name" value="Peptidase_M4_domain"/>
</dbReference>
<feature type="domain" description="Peptidase M4" evidence="10">
    <location>
        <begin position="275"/>
        <end position="437"/>
    </location>
</feature>
<dbReference type="GO" id="GO:0046872">
    <property type="term" value="F:metal ion binding"/>
    <property type="evidence" value="ECO:0007669"/>
    <property type="project" value="UniProtKB-KW"/>
</dbReference>
<dbReference type="Gene3D" id="3.10.170.10">
    <property type="match status" value="1"/>
</dbReference>
<dbReference type="InterPro" id="IPR027268">
    <property type="entry name" value="Peptidase_M4/M1_CTD_sf"/>
</dbReference>
<accession>A0A6L6X774</accession>
<evidence type="ECO:0000256" key="3">
    <source>
        <dbReference type="ARBA" id="ARBA00022723"/>
    </source>
</evidence>
<feature type="domain" description="Peptidase M4 C-terminal" evidence="11">
    <location>
        <begin position="440"/>
        <end position="594"/>
    </location>
</feature>
<proteinExistence type="inferred from homology"/>
<evidence type="ECO:0000256" key="9">
    <source>
        <dbReference type="SAM" id="SignalP"/>
    </source>
</evidence>
<evidence type="ECO:0000256" key="4">
    <source>
        <dbReference type="ARBA" id="ARBA00022801"/>
    </source>
</evidence>
<dbReference type="PRINTS" id="PR00730">
    <property type="entry name" value="THERMOLYSIN"/>
</dbReference>
<feature type="active site" description="Proton donor" evidence="7">
    <location>
        <position position="521"/>
    </location>
</feature>
<feature type="region of interest" description="Disordered" evidence="8">
    <location>
        <begin position="173"/>
        <end position="205"/>
    </location>
</feature>
<dbReference type="CDD" id="cd09597">
    <property type="entry name" value="M4_TLP"/>
    <property type="match status" value="1"/>
</dbReference>
<dbReference type="GO" id="GO:0004222">
    <property type="term" value="F:metalloendopeptidase activity"/>
    <property type="evidence" value="ECO:0007669"/>
    <property type="project" value="InterPro"/>
</dbReference>
<comment type="similarity">
    <text evidence="1">Belongs to the peptidase M4 family.</text>
</comment>
<gene>
    <name evidence="12" type="ORF">GPA10_33790</name>
</gene>
<dbReference type="PROSITE" id="PS51318">
    <property type="entry name" value="TAT"/>
    <property type="match status" value="1"/>
</dbReference>
<keyword evidence="13" id="KW-1185">Reference proteome</keyword>
<protein>
    <submittedName>
        <fullName evidence="12">M4 family peptidase</fullName>
    </submittedName>
</protein>
<sequence length="937" mass="98276">MRSSRRRTRISGTAALLGAAALLASGVPAAEAAPAAPGDPASDVVPGRGTATPALVDGIEEAAKDSGSPADAARGHLAAKKDRYRITDPGRDLTAEQTVRHGADETVRFQQKHRGVPVLGGQYLVRMAKKDGERVVTGTSGKYFTGLAVGTKAGVAERTAVARAVEATAAGDHRTGSLTKLSPGAAGAPKTHSKSGAKSKPGGGTALTGASHGLVVLPQGEGVLTYHVTVTGSDPATGAPVKQEVYVDAASGFPVLQYSGIQHIAGADGGSPGTTGSGVKLDGKKVGLDLTRDAASDTYQLRDRRRQWGGSKNALTTWDARGVDANDASGKWPAGIKEVASRSAEFGKDATESGAVDAHWAAGQVYDYYKKKHGRDSLDGKGMAINSLVGVTDGGFPFVNAFWDGQKMVYGGGDEEFKTLSADLDVVGHEMTHGVVEHTAGLVYVGQSGALNEAVADYFGNAIDVNASKTPMDDPRAALIGEDLCRTKSPEECALRDLGDGRTTSKDFLGVTIGTDSGGVHLNSTIFSGALWDIREDLGGTLADRIVYKALAEYLTPLDGYTDARNAVVAAAKALGVKGAQLRAVHRAFDAHGITKGWEKAIGADSDKLLGDLNATRLGGFLPNTGAGAGGGWWAAAKSDDEGQEAFSVWAGRTDGTGERKLISPNDGRYHVYPDTDGKTVAWVAYGPNDVEVLSRPLRGGPVRKLWSAGTSVANVHVSNGTVTWQESSPHGQQRVAYLRAGEREPVFVDGGRYDVVTALPTIHGDKLGYAKVYTDKDGFQQVSTEITDVRSGKQTLVPAKGGHLGIATPAINGKYLYWLVDDIADDNRMGLRRAKLDGTGRTDIVPEDSKDSYFWNVDASESAVTLTQWQPQQGWSNANLTKLVQTDLDGKGLKRVSCNRGEQTGHASDTGRRVVWIDGTTGHTDLVTRARPAGTC</sequence>
<keyword evidence="4" id="KW-0378">Hydrolase</keyword>
<dbReference type="InterPro" id="IPR050728">
    <property type="entry name" value="Zinc_Metalloprotease_M4"/>
</dbReference>
<feature type="signal peptide" evidence="9">
    <location>
        <begin position="1"/>
        <end position="29"/>
    </location>
</feature>
<dbReference type="AlphaFoldDB" id="A0A6L6X774"/>
<evidence type="ECO:0000259" key="10">
    <source>
        <dbReference type="Pfam" id="PF01447"/>
    </source>
</evidence>
<dbReference type="EMBL" id="WPNZ01000025">
    <property type="protein sequence ID" value="MVO89591.1"/>
    <property type="molecule type" value="Genomic_DNA"/>
</dbReference>
<dbReference type="RefSeq" id="WP_157168792.1">
    <property type="nucleotide sequence ID" value="NZ_WPNZ01000025.1"/>
</dbReference>
<evidence type="ECO:0000256" key="1">
    <source>
        <dbReference type="ARBA" id="ARBA00009388"/>
    </source>
</evidence>
<evidence type="ECO:0000256" key="7">
    <source>
        <dbReference type="PIRSR" id="PIRSR623612-1"/>
    </source>
</evidence>
<comment type="caution">
    <text evidence="12">The sequence shown here is derived from an EMBL/GenBank/DDBJ whole genome shotgun (WGS) entry which is preliminary data.</text>
</comment>
<keyword evidence="6" id="KW-0482">Metalloprotease</keyword>